<name>A0A0D3L288_EMIH1</name>
<dbReference type="PaxDb" id="2903-EOD42123"/>
<organism evidence="2 3">
    <name type="scientific">Emiliania huxleyi (strain CCMP1516)</name>
    <dbReference type="NCBI Taxonomy" id="280463"/>
    <lineage>
        <taxon>Eukaryota</taxon>
        <taxon>Haptista</taxon>
        <taxon>Haptophyta</taxon>
        <taxon>Prymnesiophyceae</taxon>
        <taxon>Isochrysidales</taxon>
        <taxon>Noelaerhabdaceae</taxon>
        <taxon>Emiliania</taxon>
    </lineage>
</organism>
<protein>
    <submittedName>
        <fullName evidence="2">Uncharacterized protein</fullName>
    </submittedName>
</protein>
<sequence length="172" mass="17719">MSAECASQSARSAALALLTDSMVTPEQRAHFAAMRAGAARPTEQGAELLQPGLPQPGFSQQEDIQSWKNAAHAVNSVLSCARMQYSLAVNKYAAAAAAAASPPHSWLPVSSLPPSSSGPSSAGPSSSSSGGEEARPPGGAVKAELPDADAEWGYDDYGQVEQLFATSGEHFF</sequence>
<evidence type="ECO:0000256" key="1">
    <source>
        <dbReference type="SAM" id="MobiDB-lite"/>
    </source>
</evidence>
<dbReference type="Proteomes" id="UP000013827">
    <property type="component" value="Unassembled WGS sequence"/>
</dbReference>
<dbReference type="KEGG" id="ehx:EMIHUDRAFT_447596"/>
<feature type="region of interest" description="Disordered" evidence="1">
    <location>
        <begin position="35"/>
        <end position="60"/>
    </location>
</feature>
<feature type="region of interest" description="Disordered" evidence="1">
    <location>
        <begin position="103"/>
        <end position="147"/>
    </location>
</feature>
<keyword evidence="3" id="KW-1185">Reference proteome</keyword>
<proteinExistence type="predicted"/>
<reference evidence="2" key="2">
    <citation type="submission" date="2024-10" db="UniProtKB">
        <authorList>
            <consortium name="EnsemblProtists"/>
        </authorList>
    </citation>
    <scope>IDENTIFICATION</scope>
</reference>
<dbReference type="AlphaFoldDB" id="A0A0D3L288"/>
<evidence type="ECO:0000313" key="3">
    <source>
        <dbReference type="Proteomes" id="UP000013827"/>
    </source>
</evidence>
<dbReference type="HOGENOM" id="CLU_1558113_0_0_1"/>
<reference evidence="3" key="1">
    <citation type="journal article" date="2013" name="Nature">
        <title>Pan genome of the phytoplankton Emiliania underpins its global distribution.</title>
        <authorList>
            <person name="Read B.A."/>
            <person name="Kegel J."/>
            <person name="Klute M.J."/>
            <person name="Kuo A."/>
            <person name="Lefebvre S.C."/>
            <person name="Maumus F."/>
            <person name="Mayer C."/>
            <person name="Miller J."/>
            <person name="Monier A."/>
            <person name="Salamov A."/>
            <person name="Young J."/>
            <person name="Aguilar M."/>
            <person name="Claverie J.M."/>
            <person name="Frickenhaus S."/>
            <person name="Gonzalez K."/>
            <person name="Herman E.K."/>
            <person name="Lin Y.C."/>
            <person name="Napier J."/>
            <person name="Ogata H."/>
            <person name="Sarno A.F."/>
            <person name="Shmutz J."/>
            <person name="Schroeder D."/>
            <person name="de Vargas C."/>
            <person name="Verret F."/>
            <person name="von Dassow P."/>
            <person name="Valentin K."/>
            <person name="Van de Peer Y."/>
            <person name="Wheeler G."/>
            <person name="Dacks J.B."/>
            <person name="Delwiche C.F."/>
            <person name="Dyhrman S.T."/>
            <person name="Glockner G."/>
            <person name="John U."/>
            <person name="Richards T."/>
            <person name="Worden A.Z."/>
            <person name="Zhang X."/>
            <person name="Grigoriev I.V."/>
            <person name="Allen A.E."/>
            <person name="Bidle K."/>
            <person name="Borodovsky M."/>
            <person name="Bowler C."/>
            <person name="Brownlee C."/>
            <person name="Cock J.M."/>
            <person name="Elias M."/>
            <person name="Gladyshev V.N."/>
            <person name="Groth M."/>
            <person name="Guda C."/>
            <person name="Hadaegh A."/>
            <person name="Iglesias-Rodriguez M.D."/>
            <person name="Jenkins J."/>
            <person name="Jones B.M."/>
            <person name="Lawson T."/>
            <person name="Leese F."/>
            <person name="Lindquist E."/>
            <person name="Lobanov A."/>
            <person name="Lomsadze A."/>
            <person name="Malik S.B."/>
            <person name="Marsh M.E."/>
            <person name="Mackinder L."/>
            <person name="Mock T."/>
            <person name="Mueller-Roeber B."/>
            <person name="Pagarete A."/>
            <person name="Parker M."/>
            <person name="Probert I."/>
            <person name="Quesneville H."/>
            <person name="Raines C."/>
            <person name="Rensing S.A."/>
            <person name="Riano-Pachon D.M."/>
            <person name="Richier S."/>
            <person name="Rokitta S."/>
            <person name="Shiraiwa Y."/>
            <person name="Soanes D.M."/>
            <person name="van der Giezen M."/>
            <person name="Wahlund T.M."/>
            <person name="Williams B."/>
            <person name="Wilson W."/>
            <person name="Wolfe G."/>
            <person name="Wurch L.L."/>
        </authorList>
    </citation>
    <scope>NUCLEOTIDE SEQUENCE</scope>
</reference>
<accession>A0A0D3L288</accession>
<evidence type="ECO:0000313" key="2">
    <source>
        <dbReference type="EnsemblProtists" id="EOD42123"/>
    </source>
</evidence>
<dbReference type="GeneID" id="17287393"/>
<feature type="compositionally biased region" description="Low complexity" evidence="1">
    <location>
        <begin position="103"/>
        <end position="139"/>
    </location>
</feature>
<dbReference type="RefSeq" id="XP_005794552.1">
    <property type="nucleotide sequence ID" value="XM_005794495.1"/>
</dbReference>
<dbReference type="EnsemblProtists" id="EOD42123">
    <property type="protein sequence ID" value="EOD42123"/>
    <property type="gene ID" value="EMIHUDRAFT_447596"/>
</dbReference>